<comment type="caution">
    <text evidence="3">The sequence shown here is derived from an EMBL/GenBank/DDBJ whole genome shotgun (WGS) entry which is preliminary data.</text>
</comment>
<feature type="transmembrane region" description="Helical" evidence="1">
    <location>
        <begin position="21"/>
        <end position="42"/>
    </location>
</feature>
<gene>
    <name evidence="3" type="ORF">EKH83_20365</name>
    <name evidence="2" type="ORF">F1649_17145</name>
</gene>
<dbReference type="EMBL" id="RXOC01000020">
    <property type="protein sequence ID" value="RXF67127.1"/>
    <property type="molecule type" value="Genomic_DNA"/>
</dbReference>
<keyword evidence="1" id="KW-1133">Transmembrane helix</keyword>
<accession>A0A4Q0M2N1</accession>
<dbReference type="RefSeq" id="WP_128771311.1">
    <property type="nucleotide sequence ID" value="NZ_RXOC01000020.1"/>
</dbReference>
<evidence type="ECO:0000313" key="2">
    <source>
        <dbReference type="EMBL" id="KAA8478895.1"/>
    </source>
</evidence>
<evidence type="ECO:0000313" key="5">
    <source>
        <dbReference type="Proteomes" id="UP000322918"/>
    </source>
</evidence>
<sequence length="72" mass="8032">MENVKETYKKSSASDNANNPAHYRLLTLGIIIIMIGCLLRFMGEWAMIDMVSNLITIVGIGISLKSVYNILQ</sequence>
<keyword evidence="1" id="KW-0472">Membrane</keyword>
<reference evidence="2 5" key="2">
    <citation type="submission" date="2019-09" db="EMBL/GenBank/DDBJ databases">
        <title>Pararcticibacter amylolyticus gen. nov., sp. nov., isolated from a rottenly hemp rope, and reclassification of Pedobacter tournemirensis as Pararcticibacter tournemirensis comb. nov.</title>
        <authorList>
            <person name="Cai Y."/>
        </authorList>
    </citation>
    <scope>NUCLEOTIDE SEQUENCE [LARGE SCALE GENOMIC DNA]</scope>
    <source>
        <strain evidence="2 5">TF5-37.2-LB10</strain>
    </source>
</reference>
<name>A0A4Q0M2N1_9SPHI</name>
<evidence type="ECO:0000256" key="1">
    <source>
        <dbReference type="SAM" id="Phobius"/>
    </source>
</evidence>
<evidence type="ECO:0000313" key="4">
    <source>
        <dbReference type="Proteomes" id="UP000290848"/>
    </source>
</evidence>
<evidence type="ECO:0008006" key="6">
    <source>
        <dbReference type="Google" id="ProtNLM"/>
    </source>
</evidence>
<keyword evidence="5" id="KW-1185">Reference proteome</keyword>
<protein>
    <recommendedName>
        <fullName evidence="6">Gliding motility protein GldL</fullName>
    </recommendedName>
</protein>
<proteinExistence type="predicted"/>
<dbReference type="AlphaFoldDB" id="A0A4Q0M2N1"/>
<dbReference type="EMBL" id="VWNE01000031">
    <property type="protein sequence ID" value="KAA8478895.1"/>
    <property type="molecule type" value="Genomic_DNA"/>
</dbReference>
<dbReference type="Proteomes" id="UP000322918">
    <property type="component" value="Unassembled WGS sequence"/>
</dbReference>
<organism evidence="3 4">
    <name type="scientific">Arcticibacter tournemirensis</name>
    <dbReference type="NCBI Taxonomy" id="699437"/>
    <lineage>
        <taxon>Bacteria</taxon>
        <taxon>Pseudomonadati</taxon>
        <taxon>Bacteroidota</taxon>
        <taxon>Sphingobacteriia</taxon>
        <taxon>Sphingobacteriales</taxon>
        <taxon>Sphingobacteriaceae</taxon>
        <taxon>Arcticibacter</taxon>
    </lineage>
</organism>
<keyword evidence="1" id="KW-0812">Transmembrane</keyword>
<dbReference type="OrthoDB" id="9969105at2"/>
<dbReference type="Proteomes" id="UP000290848">
    <property type="component" value="Unassembled WGS sequence"/>
</dbReference>
<feature type="transmembrane region" description="Helical" evidence="1">
    <location>
        <begin position="54"/>
        <end position="71"/>
    </location>
</feature>
<evidence type="ECO:0000313" key="3">
    <source>
        <dbReference type="EMBL" id="RXF67127.1"/>
    </source>
</evidence>
<reference evidence="3 4" key="1">
    <citation type="submission" date="2018-12" db="EMBL/GenBank/DDBJ databases">
        <title>The Draft Genome Sequence of the Soil Bacterium Pedobacter tournemirensis R1.</title>
        <authorList>
            <person name="He J."/>
        </authorList>
    </citation>
    <scope>NUCLEOTIDE SEQUENCE [LARGE SCALE GENOMIC DNA]</scope>
    <source>
        <strain evidence="3 4">R1</strain>
    </source>
</reference>